<dbReference type="InterPro" id="IPR039595">
    <property type="entry name" value="TE2IP/Rap1"/>
</dbReference>
<dbReference type="Gene3D" id="1.10.10.60">
    <property type="entry name" value="Homeodomain-like"/>
    <property type="match status" value="1"/>
</dbReference>
<dbReference type="PANTHER" id="PTHR16466:SF6">
    <property type="entry name" value="TELOMERIC REPEAT-BINDING FACTOR 2-INTERACTING PROTEIN 1"/>
    <property type="match status" value="1"/>
</dbReference>
<keyword evidence="1 2" id="KW-0539">Nucleus</keyword>
<dbReference type="GO" id="GO:0031848">
    <property type="term" value="P:protection from non-homologous end joining at telomere"/>
    <property type="evidence" value="ECO:0007669"/>
    <property type="project" value="TreeGrafter"/>
</dbReference>
<keyword evidence="2" id="KW-0010">Activator</keyword>
<dbReference type="Proteomes" id="UP000821866">
    <property type="component" value="Chromosome 1"/>
</dbReference>
<reference evidence="5" key="1">
    <citation type="journal article" date="2020" name="Cell">
        <title>Large-Scale Comparative Analyses of Tick Genomes Elucidate Their Genetic Diversity and Vector Capacities.</title>
        <authorList>
            <consortium name="Tick Genome and Microbiome Consortium (TIGMIC)"/>
            <person name="Jia N."/>
            <person name="Wang J."/>
            <person name="Shi W."/>
            <person name="Du L."/>
            <person name="Sun Y."/>
            <person name="Zhan W."/>
            <person name="Jiang J.F."/>
            <person name="Wang Q."/>
            <person name="Zhang B."/>
            <person name="Ji P."/>
            <person name="Bell-Sakyi L."/>
            <person name="Cui X.M."/>
            <person name="Yuan T.T."/>
            <person name="Jiang B.G."/>
            <person name="Yang W.F."/>
            <person name="Lam T.T."/>
            <person name="Chang Q.C."/>
            <person name="Ding S.J."/>
            <person name="Wang X.J."/>
            <person name="Zhu J.G."/>
            <person name="Ruan X.D."/>
            <person name="Zhao L."/>
            <person name="Wei J.T."/>
            <person name="Ye R.Z."/>
            <person name="Que T.C."/>
            <person name="Du C.H."/>
            <person name="Zhou Y.H."/>
            <person name="Cheng J.X."/>
            <person name="Dai P.F."/>
            <person name="Guo W.B."/>
            <person name="Han X.H."/>
            <person name="Huang E.J."/>
            <person name="Li L.F."/>
            <person name="Wei W."/>
            <person name="Gao Y.C."/>
            <person name="Liu J.Z."/>
            <person name="Shao H.Z."/>
            <person name="Wang X."/>
            <person name="Wang C.C."/>
            <person name="Yang T.C."/>
            <person name="Huo Q.B."/>
            <person name="Li W."/>
            <person name="Chen H.Y."/>
            <person name="Chen S.E."/>
            <person name="Zhou L.G."/>
            <person name="Ni X.B."/>
            <person name="Tian J.H."/>
            <person name="Sheng Y."/>
            <person name="Liu T."/>
            <person name="Pan Y.S."/>
            <person name="Xia L.Y."/>
            <person name="Li J."/>
            <person name="Zhao F."/>
            <person name="Cao W.C."/>
        </authorList>
    </citation>
    <scope>NUCLEOTIDE SEQUENCE</scope>
    <source>
        <strain evidence="5">Rmic-2018</strain>
    </source>
</reference>
<dbReference type="GO" id="GO:0010833">
    <property type="term" value="P:telomere maintenance via telomere lengthening"/>
    <property type="evidence" value="ECO:0007669"/>
    <property type="project" value="UniProtKB-UniRule"/>
</dbReference>
<dbReference type="EMBL" id="JABSTU010000001">
    <property type="protein sequence ID" value="KAH8038332.1"/>
    <property type="molecule type" value="Genomic_DNA"/>
</dbReference>
<evidence type="ECO:0000313" key="6">
    <source>
        <dbReference type="Proteomes" id="UP000821866"/>
    </source>
</evidence>
<comment type="subunit">
    <text evidence="2">Homodimer.</text>
</comment>
<evidence type="ECO:0000256" key="3">
    <source>
        <dbReference type="SAM" id="MobiDB-lite"/>
    </source>
</evidence>
<sequence length="482" mass="52631">MACKPHRQALFVKADGGPMYFEMVPCPERKEIRQLILDGGGVLLQPGKNPNAVHLVPSSIGTTQGPEDVFSANYIRACCGSDKLFPLKEFKIPRAPEFVAIDNADDTKERKLRSVRSRSEYTLGDQIAMAKYVAKAPNVRVRGNQVYKEMATAGVVPGAHSWQSLKEHYLKKILPWKHLYESPDASKLLARNKHAPHDKQDWPRRDSLSDASVIVEDSSDDEAKRQRAPRCEAQKNEGDAETEVVLETESQESVYNTAESEGTTQGTKRTKRSGRSVLSPPKVSDTAALRKNDATLPASEDHFVRSTRWSASYEKKRKSVQGAAHETSGFDSADESLLKRFVEQVSACHVTAMDDCAAQDDATTLSFSSDGGLSDDELTPELGEPSKRDKMDEAQRELSRLLGILRAGKNSSPHATCPPQCTCPLTSRYAQVARAAVSLGAVLAYHGIPLPSGGATHPAVAMALELLLRHLERNADGGSGSK</sequence>
<reference evidence="5" key="2">
    <citation type="submission" date="2021-09" db="EMBL/GenBank/DDBJ databases">
        <authorList>
            <person name="Jia N."/>
            <person name="Wang J."/>
            <person name="Shi W."/>
            <person name="Du L."/>
            <person name="Sun Y."/>
            <person name="Zhan W."/>
            <person name="Jiang J."/>
            <person name="Wang Q."/>
            <person name="Zhang B."/>
            <person name="Ji P."/>
            <person name="Sakyi L.B."/>
            <person name="Cui X."/>
            <person name="Yuan T."/>
            <person name="Jiang B."/>
            <person name="Yang W."/>
            <person name="Lam T.T.-Y."/>
            <person name="Chang Q."/>
            <person name="Ding S."/>
            <person name="Wang X."/>
            <person name="Zhu J."/>
            <person name="Ruan X."/>
            <person name="Zhao L."/>
            <person name="Wei J."/>
            <person name="Que T."/>
            <person name="Du C."/>
            <person name="Cheng J."/>
            <person name="Dai P."/>
            <person name="Han X."/>
            <person name="Huang E."/>
            <person name="Gao Y."/>
            <person name="Liu J."/>
            <person name="Shao H."/>
            <person name="Ye R."/>
            <person name="Li L."/>
            <person name="Wei W."/>
            <person name="Wang X."/>
            <person name="Wang C."/>
            <person name="Huo Q."/>
            <person name="Li W."/>
            <person name="Guo W."/>
            <person name="Chen H."/>
            <person name="Chen S."/>
            <person name="Zhou L."/>
            <person name="Zhou L."/>
            <person name="Ni X."/>
            <person name="Tian J."/>
            <person name="Zhou Y."/>
            <person name="Sheng Y."/>
            <person name="Liu T."/>
            <person name="Pan Y."/>
            <person name="Xia L."/>
            <person name="Li J."/>
            <person name="Zhao F."/>
            <person name="Cao W."/>
        </authorList>
    </citation>
    <scope>NUCLEOTIDE SEQUENCE</scope>
    <source>
        <strain evidence="5">Rmic-2018</strain>
        <tissue evidence="5">Larvae</tissue>
    </source>
</reference>
<feature type="compositionally biased region" description="Basic and acidic residues" evidence="3">
    <location>
        <begin position="221"/>
        <end position="238"/>
    </location>
</feature>
<feature type="compositionally biased region" description="Basic and acidic residues" evidence="3">
    <location>
        <begin position="195"/>
        <end position="208"/>
    </location>
</feature>
<dbReference type="AlphaFoldDB" id="A0A9J6EVR8"/>
<keyword evidence="6" id="KW-1185">Reference proteome</keyword>
<proteinExistence type="inferred from homology"/>
<keyword evidence="2" id="KW-0779">Telomere</keyword>
<evidence type="ECO:0000256" key="2">
    <source>
        <dbReference type="RuleBase" id="RU367107"/>
    </source>
</evidence>
<dbReference type="GO" id="GO:0042162">
    <property type="term" value="F:telomeric DNA binding"/>
    <property type="evidence" value="ECO:0007669"/>
    <property type="project" value="TreeGrafter"/>
</dbReference>
<dbReference type="InterPro" id="IPR015010">
    <property type="entry name" value="TERF2IP_Myb"/>
</dbReference>
<evidence type="ECO:0000259" key="4">
    <source>
        <dbReference type="Pfam" id="PF08914"/>
    </source>
</evidence>
<feature type="region of interest" description="Disordered" evidence="3">
    <location>
        <begin position="193"/>
        <end position="283"/>
    </location>
</feature>
<dbReference type="CDD" id="cd11655">
    <property type="entry name" value="rap1_myb-like"/>
    <property type="match status" value="1"/>
</dbReference>
<dbReference type="GO" id="GO:0070187">
    <property type="term" value="C:shelterin complex"/>
    <property type="evidence" value="ECO:0007669"/>
    <property type="project" value="TreeGrafter"/>
</dbReference>
<dbReference type="VEuPathDB" id="VectorBase:LOC119171549"/>
<keyword evidence="2" id="KW-0158">Chromosome</keyword>
<comment type="function">
    <text evidence="2">Acts both as a regulator of telomere function and as a transcription regulator. Involved in the regulation of telomere length and protection as a component of the shelterin complex (telosome). Does not bind DNA directly: recruited to telomeric double-stranded 5'-TTAGGG-3' repeats via its interaction with terf2. Independently of its function in telomeres, also acts as a transcription regulator: recruited to extratelomeric 5'-TTAGGG-3' sites via its association with terf2 or other factors, and regulates gene expression.</text>
</comment>
<accession>A0A9J6EVR8</accession>
<comment type="caution">
    <text evidence="5">The sequence shown here is derived from an EMBL/GenBank/DDBJ whole genome shotgun (WGS) entry which is preliminary data.</text>
</comment>
<feature type="compositionally biased region" description="Polar residues" evidence="3">
    <location>
        <begin position="251"/>
        <end position="267"/>
    </location>
</feature>
<organism evidence="5 6">
    <name type="scientific">Rhipicephalus microplus</name>
    <name type="common">Cattle tick</name>
    <name type="synonym">Boophilus microplus</name>
    <dbReference type="NCBI Taxonomy" id="6941"/>
    <lineage>
        <taxon>Eukaryota</taxon>
        <taxon>Metazoa</taxon>
        <taxon>Ecdysozoa</taxon>
        <taxon>Arthropoda</taxon>
        <taxon>Chelicerata</taxon>
        <taxon>Arachnida</taxon>
        <taxon>Acari</taxon>
        <taxon>Parasitiformes</taxon>
        <taxon>Ixodida</taxon>
        <taxon>Ixodoidea</taxon>
        <taxon>Ixodidae</taxon>
        <taxon>Rhipicephalinae</taxon>
        <taxon>Rhipicephalus</taxon>
        <taxon>Boophilus</taxon>
    </lineage>
</organism>
<comment type="subcellular location">
    <subcellularLocation>
        <location evidence="2">Nucleus</location>
    </subcellularLocation>
    <subcellularLocation>
        <location evidence="2">Chromosome</location>
        <location evidence="2">Telomere</location>
    </subcellularLocation>
</comment>
<comment type="similarity">
    <text evidence="2">Belongs to the RAP1 family.</text>
</comment>
<dbReference type="GO" id="GO:0006355">
    <property type="term" value="P:regulation of DNA-templated transcription"/>
    <property type="evidence" value="ECO:0007669"/>
    <property type="project" value="UniProtKB-UniRule"/>
</dbReference>
<dbReference type="PANTHER" id="PTHR16466">
    <property type="entry name" value="TELOMERE REPEAT-BINDING FACTOR 2-INTERACTING PROTEIN 1"/>
    <property type="match status" value="1"/>
</dbReference>
<feature type="domain" description="TERF2-interacting telomeric protein 1 Myb" evidence="4">
    <location>
        <begin position="121"/>
        <end position="173"/>
    </location>
</feature>
<keyword evidence="2" id="KW-0804">Transcription</keyword>
<protein>
    <recommendedName>
        <fullName evidence="2">Telomeric repeat-binding factor 2-interacting protein 1</fullName>
        <shortName evidence="2">TERF2-interacting telomeric protein 1</shortName>
    </recommendedName>
    <alternativeName>
        <fullName evidence="2">Repressor/activator protein 1 homolog</fullName>
    </alternativeName>
</protein>
<evidence type="ECO:0000313" key="5">
    <source>
        <dbReference type="EMBL" id="KAH8038332.1"/>
    </source>
</evidence>
<name>A0A9J6EVR8_RHIMP</name>
<feature type="region of interest" description="Disordered" evidence="3">
    <location>
        <begin position="366"/>
        <end position="392"/>
    </location>
</feature>
<feature type="compositionally biased region" description="Acidic residues" evidence="3">
    <location>
        <begin position="239"/>
        <end position="250"/>
    </location>
</feature>
<dbReference type="Pfam" id="PF08914">
    <property type="entry name" value="Myb_Rap1"/>
    <property type="match status" value="1"/>
</dbReference>
<keyword evidence="2" id="KW-0805">Transcription regulation</keyword>
<gene>
    <name evidence="5" type="ORF">HPB51_001115</name>
</gene>
<evidence type="ECO:0000256" key="1">
    <source>
        <dbReference type="ARBA" id="ARBA00023242"/>
    </source>
</evidence>